<dbReference type="Pfam" id="PF14248">
    <property type="entry name" value="DUF4345"/>
    <property type="match status" value="1"/>
</dbReference>
<name>A0ABT4VMW9_9HYPH</name>
<feature type="transmembrane region" description="Helical" evidence="1">
    <location>
        <begin position="105"/>
        <end position="122"/>
    </location>
</feature>
<keyword evidence="3" id="KW-1185">Reference proteome</keyword>
<dbReference type="RefSeq" id="WP_271089783.1">
    <property type="nucleotide sequence ID" value="NZ_JAPJZH010000006.1"/>
</dbReference>
<comment type="caution">
    <text evidence="2">The sequence shown here is derived from an EMBL/GenBank/DDBJ whole genome shotgun (WGS) entry which is preliminary data.</text>
</comment>
<keyword evidence="1" id="KW-0812">Transmembrane</keyword>
<keyword evidence="1" id="KW-1133">Transmembrane helix</keyword>
<dbReference type="Proteomes" id="UP001148313">
    <property type="component" value="Unassembled WGS sequence"/>
</dbReference>
<dbReference type="EMBL" id="JAPJZH010000006">
    <property type="protein sequence ID" value="MDA4846065.1"/>
    <property type="molecule type" value="Genomic_DNA"/>
</dbReference>
<feature type="transmembrane region" description="Helical" evidence="1">
    <location>
        <begin position="72"/>
        <end position="93"/>
    </location>
</feature>
<feature type="transmembrane region" description="Helical" evidence="1">
    <location>
        <begin position="47"/>
        <end position="66"/>
    </location>
</feature>
<proteinExistence type="predicted"/>
<reference evidence="2" key="1">
    <citation type="submission" date="2022-11" db="EMBL/GenBank/DDBJ databases">
        <title>Hoeflea poritis sp. nov., isolated from scleractinian coral Porites lutea.</title>
        <authorList>
            <person name="Zhang G."/>
            <person name="Wei Q."/>
            <person name="Cai L."/>
        </authorList>
    </citation>
    <scope>NUCLEOTIDE SEQUENCE</scope>
    <source>
        <strain evidence="2">E7-10</strain>
    </source>
</reference>
<evidence type="ECO:0000313" key="2">
    <source>
        <dbReference type="EMBL" id="MDA4846065.1"/>
    </source>
</evidence>
<feature type="transmembrane region" description="Helical" evidence="1">
    <location>
        <begin position="6"/>
        <end position="26"/>
    </location>
</feature>
<evidence type="ECO:0000313" key="3">
    <source>
        <dbReference type="Proteomes" id="UP001148313"/>
    </source>
</evidence>
<organism evidence="2 3">
    <name type="scientific">Hoeflea poritis</name>
    <dbReference type="NCBI Taxonomy" id="2993659"/>
    <lineage>
        <taxon>Bacteria</taxon>
        <taxon>Pseudomonadati</taxon>
        <taxon>Pseudomonadota</taxon>
        <taxon>Alphaproteobacteria</taxon>
        <taxon>Hyphomicrobiales</taxon>
        <taxon>Rhizobiaceae</taxon>
        <taxon>Hoeflea</taxon>
    </lineage>
</organism>
<gene>
    <name evidence="2" type="ORF">OOZ53_11940</name>
</gene>
<accession>A0ABT4VMW9</accession>
<keyword evidence="1" id="KW-0472">Membrane</keyword>
<dbReference type="InterPro" id="IPR025597">
    <property type="entry name" value="DUF4345"/>
</dbReference>
<evidence type="ECO:0000256" key="1">
    <source>
        <dbReference type="SAM" id="Phobius"/>
    </source>
</evidence>
<protein>
    <submittedName>
        <fullName evidence="2">DUF4345 family protein</fullName>
    </submittedName>
</protein>
<sequence>MELTFQILVGAAALMLAGLGTMSMFAPKRMVGNFAIEPIGTAGLSTIRSVIGGLFLASVALLAIGLATGQTFGFLAVAILLGVVAFGRIVGIVSDGFDKAVIPPLVVEIVMIGVLVSAYLQLAG</sequence>